<dbReference type="OrthoDB" id="9804622at2"/>
<dbReference type="GO" id="GO:0009265">
    <property type="term" value="P:2'-deoxyribonucleotide biosynthetic process"/>
    <property type="evidence" value="ECO:0007669"/>
    <property type="project" value="TreeGrafter"/>
</dbReference>
<dbReference type="AlphaFoldDB" id="A0A5B8IAE6"/>
<dbReference type="InterPro" id="IPR019777">
    <property type="entry name" value="Form_AcTrfase_GR_CS"/>
</dbReference>
<evidence type="ECO:0000256" key="2">
    <source>
        <dbReference type="ARBA" id="ARBA00022741"/>
    </source>
</evidence>
<dbReference type="RefSeq" id="WP_042868094.1">
    <property type="nucleotide sequence ID" value="NZ_CM001975.1"/>
</dbReference>
<evidence type="ECO:0000313" key="17">
    <source>
        <dbReference type="Proteomes" id="UP000320591"/>
    </source>
</evidence>
<dbReference type="GO" id="GO:0031250">
    <property type="term" value="C:anaerobic ribonucleoside-triphosphate reductase complex"/>
    <property type="evidence" value="ECO:0007669"/>
    <property type="project" value="TreeGrafter"/>
</dbReference>
<keyword evidence="17" id="KW-1185">Reference proteome</keyword>
<evidence type="ECO:0000256" key="6">
    <source>
        <dbReference type="ARBA" id="ARBA00023002"/>
    </source>
</evidence>
<dbReference type="PANTHER" id="PTHR21075:SF0">
    <property type="entry name" value="ANAEROBIC RIBONUCLEOSIDE-TRIPHOSPHATE REDUCTASE"/>
    <property type="match status" value="1"/>
</dbReference>
<evidence type="ECO:0000256" key="8">
    <source>
        <dbReference type="ARBA" id="ARBA00061108"/>
    </source>
</evidence>
<gene>
    <name evidence="16" type="primary">nrdD</name>
    <name evidence="16" type="ORF">Dpoa569_0003610</name>
</gene>
<dbReference type="PROSITE" id="PS51161">
    <property type="entry name" value="ATP_CONE"/>
    <property type="match status" value="1"/>
</dbReference>
<dbReference type="NCBIfam" id="NF006732">
    <property type="entry name" value="PRK09263.1"/>
    <property type="match status" value="1"/>
</dbReference>
<dbReference type="GO" id="GO:0004748">
    <property type="term" value="F:ribonucleoside-diphosphate reductase activity, thioredoxin disulfide as acceptor"/>
    <property type="evidence" value="ECO:0007669"/>
    <property type="project" value="TreeGrafter"/>
</dbReference>
<keyword evidence="2 12" id="KW-0547">Nucleotide-binding</keyword>
<evidence type="ECO:0000256" key="7">
    <source>
        <dbReference type="ARBA" id="ARBA00051172"/>
    </source>
</evidence>
<feature type="modified residue" description="Glycine radical" evidence="13">
    <location>
        <position position="681"/>
    </location>
</feature>
<keyword evidence="5 12" id="KW-0067">ATP-binding</keyword>
<keyword evidence="4" id="KW-0862">Zinc</keyword>
<dbReference type="NCBIfam" id="TIGR02487">
    <property type="entry name" value="NrdD"/>
    <property type="match status" value="1"/>
</dbReference>
<sequence>MKPVVIKRDGCQVLFDENRINDAVLKAAKAADVDDADYCATVAGAVAQQMQGKARVDIREIQNAVENLLMSGKYKQLARTYIEYRHDRDVARERQGQLNQEIRGLVEQSNMALLNENANKDSKVIPTQRDLLAGIVAKHYAKQHILPRDVVLAHERGEIHYHDLDYSPFFPMFNCMLIDLNGMLTQGFKMGNAEIEPPKSISTATAVTAQIIAQVASHIYGGTTINRIDEILAPFVTASHEKHSAVAHEWQIPNAEDYARSRTEKECYDAFQSLEYEVNTLHTANGQTPFVTFGFGLGTSWQSRLIQQSILRNRIAGLGKNHKTAVFPKLVFAIRDGVNHKPGDVNYDIKQLALECASKRMYPDILNYDQVVNVTGSFKTPMGCRSFLGVYEENGEQIHDGRNNLGVISLNLPRIALEAQGDEARFWQLLDKRLLLAKKALMTRIARLENVKARVAPILYMEGACGVRLKADDNIAEIFKNGRASISLGYIGVHETINALFSNQVHVFDDETLRQKAVAIVAHLKAATESWKEETGYGFSLYSTPSENLCDRFCRLDTAEFGVVAGVTDKGYYTNSFHLDVEKKVNPYQKIDFEAPYPPLANGGFICYGEYPNLQHNLKALEDVWDYSYTRVPYYGTNTPIDECYECGFTGEFNCTSKGFTCPQCGNHDASRVSVTRRVCGYLGSPDARPFNAGKQEEVKRRVKHLASGQLG</sequence>
<evidence type="ECO:0000256" key="13">
    <source>
        <dbReference type="PROSITE-ProRule" id="PRU00493"/>
    </source>
</evidence>
<dbReference type="Pfam" id="PF13597">
    <property type="entry name" value="NRDD"/>
    <property type="match status" value="1"/>
</dbReference>
<dbReference type="Proteomes" id="UP000320591">
    <property type="component" value="Chromosome"/>
</dbReference>
<evidence type="ECO:0000256" key="3">
    <source>
        <dbReference type="ARBA" id="ARBA00022818"/>
    </source>
</evidence>
<proteinExistence type="inferred from homology"/>
<accession>A0A5B8IAE6</accession>
<evidence type="ECO:0000313" key="16">
    <source>
        <dbReference type="EMBL" id="QDX31562.1"/>
    </source>
</evidence>
<dbReference type="PANTHER" id="PTHR21075">
    <property type="entry name" value="ANAEROBIC RIBONUCLEOSIDE-TRIPHOSPHATE REDUCTASE"/>
    <property type="match status" value="1"/>
</dbReference>
<evidence type="ECO:0000256" key="4">
    <source>
        <dbReference type="ARBA" id="ARBA00022833"/>
    </source>
</evidence>
<dbReference type="InterPro" id="IPR005144">
    <property type="entry name" value="ATP-cone_dom"/>
</dbReference>
<dbReference type="SUPFAM" id="SSF51998">
    <property type="entry name" value="PFL-like glycyl radical enzymes"/>
    <property type="match status" value="1"/>
</dbReference>
<dbReference type="KEGG" id="dic:Dpoa569_0003610"/>
<name>A0A5B8IAE6_9GAMM</name>
<dbReference type="STRING" id="568768.GCA_000406125_00340"/>
<evidence type="ECO:0000259" key="15">
    <source>
        <dbReference type="PROSITE" id="PS51161"/>
    </source>
</evidence>
<dbReference type="GO" id="GO:0046872">
    <property type="term" value="F:metal ion binding"/>
    <property type="evidence" value="ECO:0007669"/>
    <property type="project" value="UniProtKB-KW"/>
</dbReference>
<dbReference type="EMBL" id="CP042220">
    <property type="protein sequence ID" value="QDX31562.1"/>
    <property type="molecule type" value="Genomic_DNA"/>
</dbReference>
<evidence type="ECO:0000256" key="12">
    <source>
        <dbReference type="PROSITE-ProRule" id="PRU00492"/>
    </source>
</evidence>
<feature type="domain" description="ATP-cone" evidence="15">
    <location>
        <begin position="3"/>
        <end position="92"/>
    </location>
</feature>
<dbReference type="InterPro" id="IPR001150">
    <property type="entry name" value="Gly_radical"/>
</dbReference>
<dbReference type="FunFam" id="3.20.70.20:FF:000006">
    <property type="entry name" value="Anaerobic ribonucleoside-triphosphate reductase NrdD"/>
    <property type="match status" value="1"/>
</dbReference>
<dbReference type="EC" id="1.1.98.6" evidence="9"/>
<evidence type="ECO:0000256" key="10">
    <source>
        <dbReference type="ARBA" id="ARBA00070645"/>
    </source>
</evidence>
<comment type="similarity">
    <text evidence="8">Belongs to the anaerobic ribonucleoside-triphosphate reductase family.</text>
</comment>
<keyword evidence="1" id="KW-0479">Metal-binding</keyword>
<comment type="catalytic activity">
    <reaction evidence="7">
        <text>a ribonucleoside 5'-triphosphate + formate + H(+) = a 2'-deoxyribonucleoside 5'-triphosphate + CO2 + H2O</text>
        <dbReference type="Rhea" id="RHEA:51476"/>
        <dbReference type="ChEBI" id="CHEBI:15377"/>
        <dbReference type="ChEBI" id="CHEBI:15378"/>
        <dbReference type="ChEBI" id="CHEBI:15740"/>
        <dbReference type="ChEBI" id="CHEBI:16526"/>
        <dbReference type="ChEBI" id="CHEBI:61557"/>
        <dbReference type="ChEBI" id="CHEBI:61560"/>
        <dbReference type="EC" id="1.1.98.6"/>
    </reaction>
</comment>
<evidence type="ECO:0000256" key="11">
    <source>
        <dbReference type="ARBA" id="ARBA00076653"/>
    </source>
</evidence>
<dbReference type="Pfam" id="PF03477">
    <property type="entry name" value="ATP-cone"/>
    <property type="match status" value="1"/>
</dbReference>
<evidence type="ECO:0000259" key="14">
    <source>
        <dbReference type="PROSITE" id="PS51149"/>
    </source>
</evidence>
<dbReference type="InterPro" id="IPR012833">
    <property type="entry name" value="NrdD"/>
</dbReference>
<protein>
    <recommendedName>
        <fullName evidence="10">Anaerobic ribonucleoside-triphosphate reductase</fullName>
        <ecNumber evidence="9">1.1.98.6</ecNumber>
    </recommendedName>
    <alternativeName>
        <fullName evidence="11">Class III ribonucleoside-triphosphate reductase</fullName>
    </alternativeName>
</protein>
<dbReference type="GO" id="GO:0008998">
    <property type="term" value="F:ribonucleoside-triphosphate reductase (thioredoxin) activity"/>
    <property type="evidence" value="ECO:0007669"/>
    <property type="project" value="InterPro"/>
</dbReference>
<evidence type="ECO:0000256" key="5">
    <source>
        <dbReference type="ARBA" id="ARBA00022840"/>
    </source>
</evidence>
<dbReference type="PROSITE" id="PS00850">
    <property type="entry name" value="GLY_RADICAL_1"/>
    <property type="match status" value="1"/>
</dbReference>
<feature type="domain" description="Glycine radical" evidence="14">
    <location>
        <begin position="583"/>
        <end position="708"/>
    </location>
</feature>
<dbReference type="GO" id="GO:0005524">
    <property type="term" value="F:ATP binding"/>
    <property type="evidence" value="ECO:0007669"/>
    <property type="project" value="UniProtKB-UniRule"/>
</dbReference>
<evidence type="ECO:0000256" key="9">
    <source>
        <dbReference type="ARBA" id="ARBA00066997"/>
    </source>
</evidence>
<dbReference type="PROSITE" id="PS51149">
    <property type="entry name" value="GLY_RADICAL_2"/>
    <property type="match status" value="1"/>
</dbReference>
<dbReference type="GO" id="GO:0006260">
    <property type="term" value="P:DNA replication"/>
    <property type="evidence" value="ECO:0007669"/>
    <property type="project" value="InterPro"/>
</dbReference>
<reference evidence="16 17" key="1">
    <citation type="journal article" date="2019" name="Environ. Microbiol.">
        <title>The phytopathogenic nature of Dickeya aquatica 174/2 and the dynamic early evolution of Dickeya pathogenicity.</title>
        <authorList>
            <person name="Duprey A."/>
            <person name="Taib N."/>
            <person name="Leonard S."/>
            <person name="Garin T."/>
            <person name="Flandrois J.P."/>
            <person name="Nasser W."/>
            <person name="Brochier-Armanet C."/>
            <person name="Reverchon S."/>
        </authorList>
    </citation>
    <scope>NUCLEOTIDE SEQUENCE [LARGE SCALE GENOMIC DNA]</scope>
    <source>
        <strain evidence="16 17">NCPPB 569</strain>
    </source>
</reference>
<keyword evidence="6 16" id="KW-0560">Oxidoreductase</keyword>
<dbReference type="Gene3D" id="3.20.70.20">
    <property type="match status" value="1"/>
</dbReference>
<dbReference type="CDD" id="cd01675">
    <property type="entry name" value="RNR_III"/>
    <property type="match status" value="1"/>
</dbReference>
<organism evidence="16 17">
    <name type="scientific">Dickeya poaceiphila</name>
    <dbReference type="NCBI Taxonomy" id="568768"/>
    <lineage>
        <taxon>Bacteria</taxon>
        <taxon>Pseudomonadati</taxon>
        <taxon>Pseudomonadota</taxon>
        <taxon>Gammaproteobacteria</taxon>
        <taxon>Enterobacterales</taxon>
        <taxon>Pectobacteriaceae</taxon>
        <taxon>Dickeya</taxon>
    </lineage>
</organism>
<evidence type="ECO:0000256" key="1">
    <source>
        <dbReference type="ARBA" id="ARBA00022723"/>
    </source>
</evidence>
<keyword evidence="3 13" id="KW-0556">Organic radical</keyword>